<accession>A0ABT6Y673</accession>
<dbReference type="Proteomes" id="UP001236507">
    <property type="component" value="Unassembled WGS sequence"/>
</dbReference>
<gene>
    <name evidence="1" type="ORF">QM524_07030</name>
</gene>
<proteinExistence type="predicted"/>
<name>A0ABT6Y673_9BACT</name>
<evidence type="ECO:0000313" key="2">
    <source>
        <dbReference type="Proteomes" id="UP001236507"/>
    </source>
</evidence>
<evidence type="ECO:0000313" key="1">
    <source>
        <dbReference type="EMBL" id="MDI9858954.1"/>
    </source>
</evidence>
<reference evidence="1 2" key="1">
    <citation type="submission" date="2023-05" db="EMBL/GenBank/DDBJ databases">
        <title>Novel species of genus Flectobacillus isolated from stream in China.</title>
        <authorList>
            <person name="Lu H."/>
        </authorList>
    </citation>
    <scope>NUCLEOTIDE SEQUENCE [LARGE SCALE GENOMIC DNA]</scope>
    <source>
        <strain evidence="1 2">KCTC 42575</strain>
    </source>
</reference>
<keyword evidence="2" id="KW-1185">Reference proteome</keyword>
<protein>
    <submittedName>
        <fullName evidence="1">Uncharacterized protein</fullName>
    </submittedName>
</protein>
<organism evidence="1 2">
    <name type="scientific">Flectobacillus roseus</name>
    <dbReference type="NCBI Taxonomy" id="502259"/>
    <lineage>
        <taxon>Bacteria</taxon>
        <taxon>Pseudomonadati</taxon>
        <taxon>Bacteroidota</taxon>
        <taxon>Cytophagia</taxon>
        <taxon>Cytophagales</taxon>
        <taxon>Flectobacillaceae</taxon>
        <taxon>Flectobacillus</taxon>
    </lineage>
</organism>
<dbReference type="RefSeq" id="WP_283344029.1">
    <property type="nucleotide sequence ID" value="NZ_JASHIF010000005.1"/>
</dbReference>
<sequence length="350" mass="39936">MVKDSTIGKLPLSLYSQRERFLVALWKYFKSTGISGDKIDGNAIPFLSVQELADYIRKNFEVNSAEAVFENSILKLKVTLSDNSSVTFNPYQLSNLIYRIEGEEALKPEPNELISPSNPKFMKFMAKFLDQSSISQDYGICFSDDGVFSANHFSMIWIHTKGSQRGHYTEHGLKFDVKWPPNYLRGVPDIEKHTFGINVAELLSIVEKFNRIDVAEGVEHPRVTISGTRFSVRVNSSTNLKWAEGIQTSGHFVSPSETNSVTLINATILPILKLLKSQQVKYIYLKVKSQKSVRIDVNLKDYGEATIIFSQKAEMDNVEKMDDKDPKIISKKYTYRLRLQLQQMELQKLK</sequence>
<comment type="caution">
    <text evidence="1">The sequence shown here is derived from an EMBL/GenBank/DDBJ whole genome shotgun (WGS) entry which is preliminary data.</text>
</comment>
<dbReference type="EMBL" id="JASHIF010000005">
    <property type="protein sequence ID" value="MDI9858954.1"/>
    <property type="molecule type" value="Genomic_DNA"/>
</dbReference>